<evidence type="ECO:0000259" key="10">
    <source>
        <dbReference type="Pfam" id="PF02518"/>
    </source>
</evidence>
<keyword evidence="3" id="KW-0597">Phosphoprotein</keyword>
<dbReference type="InterPro" id="IPR011712">
    <property type="entry name" value="Sig_transdc_His_kin_sub3_dim/P"/>
</dbReference>
<gene>
    <name evidence="12" type="ORF">EF294_09575</name>
</gene>
<keyword evidence="5" id="KW-0547">Nucleotide-binding</keyword>
<dbReference type="EMBL" id="RKMH01000006">
    <property type="protein sequence ID" value="RPA62253.1"/>
    <property type="molecule type" value="Genomic_DNA"/>
</dbReference>
<proteinExistence type="predicted"/>
<evidence type="ECO:0000256" key="8">
    <source>
        <dbReference type="ARBA" id="ARBA00023012"/>
    </source>
</evidence>
<evidence type="ECO:0000256" key="1">
    <source>
        <dbReference type="ARBA" id="ARBA00000085"/>
    </source>
</evidence>
<dbReference type="GO" id="GO:0005524">
    <property type="term" value="F:ATP binding"/>
    <property type="evidence" value="ECO:0007669"/>
    <property type="project" value="UniProtKB-KW"/>
</dbReference>
<feature type="transmembrane region" description="Helical" evidence="9">
    <location>
        <begin position="61"/>
        <end position="79"/>
    </location>
</feature>
<keyword evidence="4" id="KW-0808">Transferase</keyword>
<dbReference type="AlphaFoldDB" id="A0A3N4GHC3"/>
<dbReference type="InterPro" id="IPR003594">
    <property type="entry name" value="HATPase_dom"/>
</dbReference>
<dbReference type="CDD" id="cd16917">
    <property type="entry name" value="HATPase_UhpB-NarQ-NarX-like"/>
    <property type="match status" value="1"/>
</dbReference>
<keyword evidence="9" id="KW-0812">Transmembrane</keyword>
<dbReference type="PANTHER" id="PTHR24421">
    <property type="entry name" value="NITRATE/NITRITE SENSOR PROTEIN NARX-RELATED"/>
    <property type="match status" value="1"/>
</dbReference>
<dbReference type="PANTHER" id="PTHR24421:SF10">
    <property type="entry name" value="NITRATE_NITRITE SENSOR PROTEIN NARQ"/>
    <property type="match status" value="1"/>
</dbReference>
<dbReference type="GO" id="GO:0016020">
    <property type="term" value="C:membrane"/>
    <property type="evidence" value="ECO:0007669"/>
    <property type="project" value="InterPro"/>
</dbReference>
<feature type="transmembrane region" description="Helical" evidence="9">
    <location>
        <begin position="38"/>
        <end position="55"/>
    </location>
</feature>
<feature type="transmembrane region" description="Helical" evidence="9">
    <location>
        <begin position="110"/>
        <end position="128"/>
    </location>
</feature>
<evidence type="ECO:0000313" key="13">
    <source>
        <dbReference type="Proteomes" id="UP000267536"/>
    </source>
</evidence>
<dbReference type="InterPro" id="IPR050482">
    <property type="entry name" value="Sensor_HK_TwoCompSys"/>
</dbReference>
<keyword evidence="9" id="KW-0472">Membrane</keyword>
<keyword evidence="13" id="KW-1185">Reference proteome</keyword>
<dbReference type="Pfam" id="PF02518">
    <property type="entry name" value="HATPase_c"/>
    <property type="match status" value="1"/>
</dbReference>
<dbReference type="GO" id="GO:0046983">
    <property type="term" value="F:protein dimerization activity"/>
    <property type="evidence" value="ECO:0007669"/>
    <property type="project" value="InterPro"/>
</dbReference>
<evidence type="ECO:0000313" key="12">
    <source>
        <dbReference type="EMBL" id="RPA62253.1"/>
    </source>
</evidence>
<evidence type="ECO:0000256" key="3">
    <source>
        <dbReference type="ARBA" id="ARBA00022553"/>
    </source>
</evidence>
<keyword evidence="6 12" id="KW-0418">Kinase</keyword>
<dbReference type="Pfam" id="PF07730">
    <property type="entry name" value="HisKA_3"/>
    <property type="match status" value="1"/>
</dbReference>
<evidence type="ECO:0000259" key="11">
    <source>
        <dbReference type="Pfam" id="PF07730"/>
    </source>
</evidence>
<feature type="transmembrane region" description="Helical" evidence="9">
    <location>
        <begin position="135"/>
        <end position="151"/>
    </location>
</feature>
<feature type="transmembrane region" description="Helical" evidence="9">
    <location>
        <begin position="157"/>
        <end position="177"/>
    </location>
</feature>
<dbReference type="InterPro" id="IPR036890">
    <property type="entry name" value="HATPase_C_sf"/>
</dbReference>
<evidence type="ECO:0000256" key="7">
    <source>
        <dbReference type="ARBA" id="ARBA00022840"/>
    </source>
</evidence>
<comment type="caution">
    <text evidence="12">The sequence shown here is derived from an EMBL/GenBank/DDBJ whole genome shotgun (WGS) entry which is preliminary data.</text>
</comment>
<feature type="transmembrane region" description="Helical" evidence="9">
    <location>
        <begin position="86"/>
        <end position="104"/>
    </location>
</feature>
<keyword evidence="8" id="KW-0902">Two-component regulatory system</keyword>
<evidence type="ECO:0000256" key="9">
    <source>
        <dbReference type="SAM" id="Phobius"/>
    </source>
</evidence>
<evidence type="ECO:0000256" key="5">
    <source>
        <dbReference type="ARBA" id="ARBA00022741"/>
    </source>
</evidence>
<feature type="domain" description="Histidine kinase/HSP90-like ATPase" evidence="10">
    <location>
        <begin position="319"/>
        <end position="411"/>
    </location>
</feature>
<dbReference type="GO" id="GO:0000155">
    <property type="term" value="F:phosphorelay sensor kinase activity"/>
    <property type="evidence" value="ECO:0007669"/>
    <property type="project" value="InterPro"/>
</dbReference>
<reference evidence="12 13" key="1">
    <citation type="submission" date="2018-11" db="EMBL/GenBank/DDBJ databases">
        <title>Draft genome sequence of Gordonia sp. RS15-1S isolated from rice stems.</title>
        <authorList>
            <person name="Muangham S."/>
        </authorList>
    </citation>
    <scope>NUCLEOTIDE SEQUENCE [LARGE SCALE GENOMIC DNA]</scope>
    <source>
        <strain evidence="12 13">RS15-1S</strain>
    </source>
</reference>
<comment type="catalytic activity">
    <reaction evidence="1">
        <text>ATP + protein L-histidine = ADP + protein N-phospho-L-histidine.</text>
        <dbReference type="EC" id="2.7.13.3"/>
    </reaction>
</comment>
<dbReference type="RefSeq" id="WP_123928682.1">
    <property type="nucleotide sequence ID" value="NZ_JBPSDP010000005.1"/>
</dbReference>
<dbReference type="EC" id="2.7.13.3" evidence="2"/>
<evidence type="ECO:0000256" key="4">
    <source>
        <dbReference type="ARBA" id="ARBA00022679"/>
    </source>
</evidence>
<evidence type="ECO:0000256" key="6">
    <source>
        <dbReference type="ARBA" id="ARBA00022777"/>
    </source>
</evidence>
<accession>A0A3N4GHC3</accession>
<sequence>MMGRMVRAARTAAVNELRALPVVAHPGVRAWVRSPGNWFFAIFAGVLFAVSWPTMPLTLDVPAYAWPILAAVVAWPVALAWSAPMLGWAISVIGVQLIGLFIPAAPGWPWTIQVTHIIAFLILTFMAYLRCPLRLLAPVWICASLVMAFAAPSGARVGWVVGLTFMVVVVALLRGLLTSRRQLAVRTEETKVAESTSAVLQERARIARDLHDVVAHRMSMVVVMAQTARYRLPDVDDVCAAEFEAIAQAARTSLDEVRQLLGVLRVSGAGDVGEAAPAPSPGLADIDALISQTRRAGARIDFTDELDHPVFAESSALVIYRIVQECLANATRHAPGGVIEVRLTPAVGEPYAGPAAQVSVVNTAPTEPPLHLSGAGVGIAGMGDRARAVAGSLTATPTSDGGFAVRAHIPASARTPVMSSLAESRGAVPGLPANG</sequence>
<evidence type="ECO:0000256" key="2">
    <source>
        <dbReference type="ARBA" id="ARBA00012438"/>
    </source>
</evidence>
<feature type="domain" description="Signal transduction histidine kinase subgroup 3 dimerisation and phosphoacceptor" evidence="11">
    <location>
        <begin position="202"/>
        <end position="265"/>
    </location>
</feature>
<keyword evidence="7" id="KW-0067">ATP-binding</keyword>
<dbReference type="OrthoDB" id="227596at2"/>
<name>A0A3N4GHC3_9ACTN</name>
<keyword evidence="9" id="KW-1133">Transmembrane helix</keyword>
<dbReference type="Gene3D" id="1.20.5.1930">
    <property type="match status" value="1"/>
</dbReference>
<organism evidence="12 13">
    <name type="scientific">Gordonia oryzae</name>
    <dbReference type="NCBI Taxonomy" id="2487349"/>
    <lineage>
        <taxon>Bacteria</taxon>
        <taxon>Bacillati</taxon>
        <taxon>Actinomycetota</taxon>
        <taxon>Actinomycetes</taxon>
        <taxon>Mycobacteriales</taxon>
        <taxon>Gordoniaceae</taxon>
        <taxon>Gordonia</taxon>
    </lineage>
</organism>
<dbReference type="SUPFAM" id="SSF55874">
    <property type="entry name" value="ATPase domain of HSP90 chaperone/DNA topoisomerase II/histidine kinase"/>
    <property type="match status" value="1"/>
</dbReference>
<dbReference type="Gene3D" id="3.30.565.10">
    <property type="entry name" value="Histidine kinase-like ATPase, C-terminal domain"/>
    <property type="match status" value="1"/>
</dbReference>
<protein>
    <recommendedName>
        <fullName evidence="2">histidine kinase</fullName>
        <ecNumber evidence="2">2.7.13.3</ecNumber>
    </recommendedName>
</protein>
<dbReference type="Proteomes" id="UP000267536">
    <property type="component" value="Unassembled WGS sequence"/>
</dbReference>